<dbReference type="PANTHER" id="PTHR43245:SF51">
    <property type="entry name" value="SHORT CHAIN DEHYDROGENASE_REDUCTASE FAMILY 42E, MEMBER 2"/>
    <property type="match status" value="1"/>
</dbReference>
<keyword evidence="2" id="KW-0560">Oxidoreductase</keyword>
<accession>A0AAD8D5U5</accession>
<evidence type="ECO:0000313" key="6">
    <source>
        <dbReference type="Proteomes" id="UP001230051"/>
    </source>
</evidence>
<dbReference type="Proteomes" id="UP001230051">
    <property type="component" value="Unassembled WGS sequence"/>
</dbReference>
<dbReference type="AlphaFoldDB" id="A0AAD8D5U5"/>
<dbReference type="Pfam" id="PF01073">
    <property type="entry name" value="3Beta_HSD"/>
    <property type="match status" value="1"/>
</dbReference>
<evidence type="ECO:0000259" key="4">
    <source>
        <dbReference type="Pfam" id="PF01073"/>
    </source>
</evidence>
<reference evidence="5" key="1">
    <citation type="submission" date="2022-02" db="EMBL/GenBank/DDBJ databases">
        <title>Atlantic sturgeon de novo genome assembly.</title>
        <authorList>
            <person name="Stock M."/>
            <person name="Klopp C."/>
            <person name="Guiguen Y."/>
            <person name="Cabau C."/>
            <person name="Parinello H."/>
            <person name="Santidrian Yebra-Pimentel E."/>
            <person name="Kuhl H."/>
            <person name="Dirks R.P."/>
            <person name="Guessner J."/>
            <person name="Wuertz S."/>
            <person name="Du K."/>
            <person name="Schartl M."/>
        </authorList>
    </citation>
    <scope>NUCLEOTIDE SEQUENCE</scope>
    <source>
        <strain evidence="5">STURGEONOMICS-FGT-2020</strain>
        <tissue evidence="5">Whole blood</tissue>
    </source>
</reference>
<dbReference type="SUPFAM" id="SSF51735">
    <property type="entry name" value="NAD(P)-binding Rossmann-fold domains"/>
    <property type="match status" value="1"/>
</dbReference>
<proteinExistence type="inferred from homology"/>
<comment type="similarity">
    <text evidence="1">Belongs to the 3-beta-HSD family.</text>
</comment>
<evidence type="ECO:0000256" key="3">
    <source>
        <dbReference type="ARBA" id="ARBA00023027"/>
    </source>
</evidence>
<dbReference type="InterPro" id="IPR050177">
    <property type="entry name" value="Lipid_A_modif_metabolic_enz"/>
</dbReference>
<dbReference type="InterPro" id="IPR002225">
    <property type="entry name" value="3Beta_OHSteriod_DH/Estase"/>
</dbReference>
<protein>
    <submittedName>
        <fullName evidence="5">Short-chain dehydrogenase/reductase family 42E member 2</fullName>
    </submittedName>
</protein>
<keyword evidence="6" id="KW-1185">Reference proteome</keyword>
<dbReference type="FunFam" id="3.40.50.720:FF:000138">
    <property type="entry name" value="Short-chain dehydrogenase/reductase family 42E member 1"/>
    <property type="match status" value="1"/>
</dbReference>
<keyword evidence="3" id="KW-0520">NAD</keyword>
<dbReference type="EMBL" id="JAGXEW010000016">
    <property type="protein sequence ID" value="KAK1162849.1"/>
    <property type="molecule type" value="Genomic_DNA"/>
</dbReference>
<comment type="caution">
    <text evidence="5">The sequence shown here is derived from an EMBL/GenBank/DDBJ whole genome shotgun (WGS) entry which is preliminary data.</text>
</comment>
<dbReference type="InterPro" id="IPR036291">
    <property type="entry name" value="NAD(P)-bd_dom_sf"/>
</dbReference>
<gene>
    <name evidence="5" type="primary">SDR42E2</name>
    <name evidence="5" type="ORF">AOXY_G17820</name>
</gene>
<organism evidence="5 6">
    <name type="scientific">Acipenser oxyrinchus oxyrinchus</name>
    <dbReference type="NCBI Taxonomy" id="40147"/>
    <lineage>
        <taxon>Eukaryota</taxon>
        <taxon>Metazoa</taxon>
        <taxon>Chordata</taxon>
        <taxon>Craniata</taxon>
        <taxon>Vertebrata</taxon>
        <taxon>Euteleostomi</taxon>
        <taxon>Actinopterygii</taxon>
        <taxon>Chondrostei</taxon>
        <taxon>Acipenseriformes</taxon>
        <taxon>Acipenseridae</taxon>
        <taxon>Acipenser</taxon>
    </lineage>
</organism>
<name>A0AAD8D5U5_ACIOX</name>
<evidence type="ECO:0000256" key="1">
    <source>
        <dbReference type="ARBA" id="ARBA00009219"/>
    </source>
</evidence>
<sequence>MELCSMKQNGTACQVERFASSYKAEPNGSVCRTQGNVHPCTNETKSSASTKHRFNGVVPLWSKASDCIGNRCVGSLNGTRSVKALVTGGGGYFGYRLGCALVRCGISVILLDLHKPKWDIPEGAVFLQSDIRDYGALYKVCDGIGCVFHVASYGMSGPEQLKKAQIESVNVGGTNNVIRVCTQRNITRLIYTSTVNVVFEGSPIEQGDEETVPYVPLDKHIDQYSKTKAIADQMVLAANGTPLKGGTTLRTCVLRPPGIYGPEERRHLQRVAVNIERRLFSFSFGNRHAKMNWVHIDNLVQAHMLAADALTAGKGYIASGQIYYINDGESVNLFEWLTPLFEKLGHSRPLIHLPVSLVYTAAILMECLHVALRPVIEIPLLLTRNEVRNIAVTHTFKIDKARRQLGFCPKQYSFTDSVDYYMKSRVEEQSCFSVCLKATLIIGSLLALLFLSCFWDDLSILKTANETGH</sequence>
<feature type="domain" description="3-beta hydroxysteroid dehydrogenase/isomerase" evidence="4">
    <location>
        <begin position="85"/>
        <end position="354"/>
    </location>
</feature>
<dbReference type="PANTHER" id="PTHR43245">
    <property type="entry name" value="BIFUNCTIONAL POLYMYXIN RESISTANCE PROTEIN ARNA"/>
    <property type="match status" value="1"/>
</dbReference>
<evidence type="ECO:0000313" key="5">
    <source>
        <dbReference type="EMBL" id="KAK1162849.1"/>
    </source>
</evidence>
<evidence type="ECO:0000256" key="2">
    <source>
        <dbReference type="ARBA" id="ARBA00023002"/>
    </source>
</evidence>
<dbReference type="GO" id="GO:0006694">
    <property type="term" value="P:steroid biosynthetic process"/>
    <property type="evidence" value="ECO:0007669"/>
    <property type="project" value="InterPro"/>
</dbReference>
<dbReference type="GO" id="GO:0016616">
    <property type="term" value="F:oxidoreductase activity, acting on the CH-OH group of donors, NAD or NADP as acceptor"/>
    <property type="evidence" value="ECO:0007669"/>
    <property type="project" value="InterPro"/>
</dbReference>
<dbReference type="Gene3D" id="3.40.50.720">
    <property type="entry name" value="NAD(P)-binding Rossmann-like Domain"/>
    <property type="match status" value="1"/>
</dbReference>